<protein>
    <submittedName>
        <fullName evidence="1">Uncharacterized protein</fullName>
    </submittedName>
</protein>
<evidence type="ECO:0000313" key="2">
    <source>
        <dbReference type="Proteomes" id="UP000607653"/>
    </source>
</evidence>
<gene>
    <name evidence="1" type="ORF">HUJ06_003639</name>
</gene>
<reference evidence="1 2" key="1">
    <citation type="journal article" date="2020" name="Mol. Biol. Evol.">
        <title>Distinct Expression and Methylation Patterns for Genes with Different Fates following a Single Whole-Genome Duplication in Flowering Plants.</title>
        <authorList>
            <person name="Shi T."/>
            <person name="Rahmani R.S."/>
            <person name="Gugger P.F."/>
            <person name="Wang M."/>
            <person name="Li H."/>
            <person name="Zhang Y."/>
            <person name="Li Z."/>
            <person name="Wang Q."/>
            <person name="Van de Peer Y."/>
            <person name="Marchal K."/>
            <person name="Chen J."/>
        </authorList>
    </citation>
    <scope>NUCLEOTIDE SEQUENCE [LARGE SCALE GENOMIC DNA]</scope>
    <source>
        <tissue evidence="1">Leaf</tissue>
    </source>
</reference>
<keyword evidence="2" id="KW-1185">Reference proteome</keyword>
<proteinExistence type="predicted"/>
<organism evidence="1 2">
    <name type="scientific">Nelumbo nucifera</name>
    <name type="common">Sacred lotus</name>
    <dbReference type="NCBI Taxonomy" id="4432"/>
    <lineage>
        <taxon>Eukaryota</taxon>
        <taxon>Viridiplantae</taxon>
        <taxon>Streptophyta</taxon>
        <taxon>Embryophyta</taxon>
        <taxon>Tracheophyta</taxon>
        <taxon>Spermatophyta</taxon>
        <taxon>Magnoliopsida</taxon>
        <taxon>Proteales</taxon>
        <taxon>Nelumbonaceae</taxon>
        <taxon>Nelumbo</taxon>
    </lineage>
</organism>
<name>A0A822ZPY1_NELNU</name>
<dbReference type="AlphaFoldDB" id="A0A822ZPY1"/>
<dbReference type="EMBL" id="DUZY01000007">
    <property type="protein sequence ID" value="DAD45409.1"/>
    <property type="molecule type" value="Genomic_DNA"/>
</dbReference>
<dbReference type="Proteomes" id="UP000607653">
    <property type="component" value="Unassembled WGS sequence"/>
</dbReference>
<sequence length="123" mass="13899">MINQGKSSGHQISNSLTVLPKLIELETLEIHDLLEAVTHLSVEELGVQRMSCNTSFVLFSSAYCQTHLGQKILYAAPEDELRYHLGLEDRFMSVILLGTWIHRQCSSWSFDFTSGASSQKIRK</sequence>
<comment type="caution">
    <text evidence="1">The sequence shown here is derived from an EMBL/GenBank/DDBJ whole genome shotgun (WGS) entry which is preliminary data.</text>
</comment>
<accession>A0A822ZPY1</accession>
<evidence type="ECO:0000313" key="1">
    <source>
        <dbReference type="EMBL" id="DAD45409.1"/>
    </source>
</evidence>